<dbReference type="Pfam" id="PF07690">
    <property type="entry name" value="MFS_1"/>
    <property type="match status" value="1"/>
</dbReference>
<dbReference type="GO" id="GO:0005886">
    <property type="term" value="C:plasma membrane"/>
    <property type="evidence" value="ECO:0007669"/>
    <property type="project" value="TreeGrafter"/>
</dbReference>
<evidence type="ECO:0000313" key="10">
    <source>
        <dbReference type="EMBL" id="KAK0630485.1"/>
    </source>
</evidence>
<keyword evidence="11" id="KW-1185">Reference proteome</keyword>
<feature type="transmembrane region" description="Helical" evidence="8">
    <location>
        <begin position="505"/>
        <end position="530"/>
    </location>
</feature>
<evidence type="ECO:0000256" key="3">
    <source>
        <dbReference type="ARBA" id="ARBA00022448"/>
    </source>
</evidence>
<dbReference type="PANTHER" id="PTHR23501">
    <property type="entry name" value="MAJOR FACILITATOR SUPERFAMILY"/>
    <property type="match status" value="1"/>
</dbReference>
<comment type="subcellular location">
    <subcellularLocation>
        <location evidence="1">Membrane</location>
        <topology evidence="1">Multi-pass membrane protein</topology>
    </subcellularLocation>
</comment>
<feature type="transmembrane region" description="Helical" evidence="8">
    <location>
        <begin position="856"/>
        <end position="874"/>
    </location>
</feature>
<dbReference type="GO" id="GO:0022857">
    <property type="term" value="F:transmembrane transporter activity"/>
    <property type="evidence" value="ECO:0007669"/>
    <property type="project" value="InterPro"/>
</dbReference>
<dbReference type="AlphaFoldDB" id="A0AA40C9W9"/>
<feature type="region of interest" description="Disordered" evidence="7">
    <location>
        <begin position="305"/>
        <end position="359"/>
    </location>
</feature>
<keyword evidence="4 8" id="KW-0812">Transmembrane</keyword>
<feature type="transmembrane region" description="Helical" evidence="8">
    <location>
        <begin position="379"/>
        <end position="396"/>
    </location>
</feature>
<feature type="domain" description="Major facilitator superfamily (MFS) profile" evidence="9">
    <location>
        <begin position="382"/>
        <end position="879"/>
    </location>
</feature>
<feature type="compositionally biased region" description="Polar residues" evidence="7">
    <location>
        <begin position="8"/>
        <end position="20"/>
    </location>
</feature>
<feature type="transmembrane region" description="Helical" evidence="8">
    <location>
        <begin position="576"/>
        <end position="596"/>
    </location>
</feature>
<dbReference type="InterPro" id="IPR011701">
    <property type="entry name" value="MFS"/>
</dbReference>
<evidence type="ECO:0000256" key="8">
    <source>
        <dbReference type="SAM" id="Phobius"/>
    </source>
</evidence>
<evidence type="ECO:0000256" key="2">
    <source>
        <dbReference type="ARBA" id="ARBA00007520"/>
    </source>
</evidence>
<feature type="transmembrane region" description="Helical" evidence="8">
    <location>
        <begin position="446"/>
        <end position="466"/>
    </location>
</feature>
<dbReference type="EMBL" id="JAULSR010000002">
    <property type="protein sequence ID" value="KAK0630485.1"/>
    <property type="molecule type" value="Genomic_DNA"/>
</dbReference>
<gene>
    <name evidence="10" type="ORF">B0T17DRAFT_616134</name>
</gene>
<feature type="transmembrane region" description="Helical" evidence="8">
    <location>
        <begin position="713"/>
        <end position="729"/>
    </location>
</feature>
<keyword evidence="5 8" id="KW-1133">Transmembrane helix</keyword>
<feature type="transmembrane region" description="Helical" evidence="8">
    <location>
        <begin position="649"/>
        <end position="669"/>
    </location>
</feature>
<feature type="region of interest" description="Disordered" evidence="7">
    <location>
        <begin position="1"/>
        <end position="20"/>
    </location>
</feature>
<sequence>MAGPPDSISENLQSIGPSTQADCPPGTRFLDLVNLPLPSFNRMETHRLLPQRKWKKETETEQKITCLDWVLSPDSTVCCCKDRGWFSRYMTFETKVLSETPTGEQTMVDVVGIGAVDIPVRRRHPKSSRRANQSNLETLHLEFVFHTPSVDCNIIAESKLTNAGRVRGRLSLAREPAQNMNSSGIVKIFGHNFKHMGYFRDVLTHPVLKLSDRTKGLDPTPTKLTTDFVLNRYSWNDAEERSRLLRHTEMLTKEFRDRFKGEKGRLKDSIYDLAEREVLLLDFYKNESCYLLIVQVESSTTTATMHSQEAPIPSDLSTAATPAGSVAASNEKKYEDSERDAEKTAGYANGANATGTSVEEADAAPTGTVAVRTLTGVKWYLVCAGLFITAFLYGLDTTIAADVQAPVVEAFGHAEQLVWVGSGFPMGSIAVLLFVGTLYSNFNGKWVYIGCIIFFEVGSVLCGAAPSMNALIIGRVLAGAGGSGLYLGSLTYFSVLCTPAERGFYIAFNGFFWGVGAVLGPIVGGAFAVSSATWRWAFYINLVLGAAGGPVYVFLMPSIHPISGKTIRERLATFDMIGFLLIAGTWVFFTVGFVQAGTSWTWNDGRTIAMLVLFAVFVLASIFQQYFTIFTTKATRAFPGHLLKSRTQVLLFIVEAASSTTMFMHIYYIPIYFQFVHQDSAIQAAIRLLPFVIILVTINVIEGHFIGSIKYYMPVYTFGGILILIAGALENHYLNAVTSKATIYGLTVLASIGTGLTIQLGYAVASLTVPPAEIGNALSMMNIAQVGATVICLVVAGQVYQSVAVENLTAALAGHGFTADEIAGSVTGAQSPLFAQLSGELRDAAINAIVGAMQRVFILIIVAGAVMIVASLGMKRERLAFS</sequence>
<keyword evidence="6 8" id="KW-0472">Membrane</keyword>
<feature type="transmembrane region" description="Helical" evidence="8">
    <location>
        <begin position="777"/>
        <end position="800"/>
    </location>
</feature>
<feature type="transmembrane region" description="Helical" evidence="8">
    <location>
        <begin position="416"/>
        <end position="439"/>
    </location>
</feature>
<evidence type="ECO:0000256" key="4">
    <source>
        <dbReference type="ARBA" id="ARBA00022692"/>
    </source>
</evidence>
<name>A0AA40C9W9_9PEZI</name>
<dbReference type="InterPro" id="IPR036259">
    <property type="entry name" value="MFS_trans_sf"/>
</dbReference>
<feature type="transmembrane region" description="Helical" evidence="8">
    <location>
        <begin position="472"/>
        <end position="493"/>
    </location>
</feature>
<protein>
    <submittedName>
        <fullName evidence="10">Major facilitator superfamily domain-containing protein</fullName>
    </submittedName>
</protein>
<evidence type="ECO:0000256" key="1">
    <source>
        <dbReference type="ARBA" id="ARBA00004141"/>
    </source>
</evidence>
<feature type="transmembrane region" description="Helical" evidence="8">
    <location>
        <begin position="608"/>
        <end position="629"/>
    </location>
</feature>
<evidence type="ECO:0000256" key="6">
    <source>
        <dbReference type="ARBA" id="ARBA00023136"/>
    </source>
</evidence>
<proteinExistence type="inferred from homology"/>
<dbReference type="InterPro" id="IPR020846">
    <property type="entry name" value="MFS_dom"/>
</dbReference>
<dbReference type="Proteomes" id="UP001174934">
    <property type="component" value="Unassembled WGS sequence"/>
</dbReference>
<organism evidence="10 11">
    <name type="scientific">Bombardia bombarda</name>
    <dbReference type="NCBI Taxonomy" id="252184"/>
    <lineage>
        <taxon>Eukaryota</taxon>
        <taxon>Fungi</taxon>
        <taxon>Dikarya</taxon>
        <taxon>Ascomycota</taxon>
        <taxon>Pezizomycotina</taxon>
        <taxon>Sordariomycetes</taxon>
        <taxon>Sordariomycetidae</taxon>
        <taxon>Sordariales</taxon>
        <taxon>Lasiosphaeriaceae</taxon>
        <taxon>Bombardia</taxon>
    </lineage>
</organism>
<evidence type="ECO:0000256" key="7">
    <source>
        <dbReference type="SAM" id="MobiDB-lite"/>
    </source>
</evidence>
<dbReference type="PROSITE" id="PS50850">
    <property type="entry name" value="MFS"/>
    <property type="match status" value="1"/>
</dbReference>
<feature type="transmembrane region" description="Helical" evidence="8">
    <location>
        <begin position="681"/>
        <end position="701"/>
    </location>
</feature>
<evidence type="ECO:0000259" key="9">
    <source>
        <dbReference type="PROSITE" id="PS50850"/>
    </source>
</evidence>
<keyword evidence="3" id="KW-0813">Transport</keyword>
<feature type="transmembrane region" description="Helical" evidence="8">
    <location>
        <begin position="741"/>
        <end position="765"/>
    </location>
</feature>
<evidence type="ECO:0000313" key="11">
    <source>
        <dbReference type="Proteomes" id="UP001174934"/>
    </source>
</evidence>
<accession>A0AA40C9W9</accession>
<reference evidence="10" key="1">
    <citation type="submission" date="2023-06" db="EMBL/GenBank/DDBJ databases">
        <title>Genome-scale phylogeny and comparative genomics of the fungal order Sordariales.</title>
        <authorList>
            <consortium name="Lawrence Berkeley National Laboratory"/>
            <person name="Hensen N."/>
            <person name="Bonometti L."/>
            <person name="Westerberg I."/>
            <person name="Brannstrom I.O."/>
            <person name="Guillou S."/>
            <person name="Cros-Aarteil S."/>
            <person name="Calhoun S."/>
            <person name="Haridas S."/>
            <person name="Kuo A."/>
            <person name="Mondo S."/>
            <person name="Pangilinan J."/>
            <person name="Riley R."/>
            <person name="LaButti K."/>
            <person name="Andreopoulos B."/>
            <person name="Lipzen A."/>
            <person name="Chen C."/>
            <person name="Yanf M."/>
            <person name="Daum C."/>
            <person name="Ng V."/>
            <person name="Clum A."/>
            <person name="Steindorff A."/>
            <person name="Ohm R."/>
            <person name="Martin F."/>
            <person name="Silar P."/>
            <person name="Natvig D."/>
            <person name="Lalanne C."/>
            <person name="Gautier V."/>
            <person name="Ament-velasquez S.L."/>
            <person name="Kruys A."/>
            <person name="Hutchinson M.I."/>
            <person name="Powell A.J."/>
            <person name="Barry K."/>
            <person name="Miller A.N."/>
            <person name="Grigoriev I.V."/>
            <person name="Debuchy R."/>
            <person name="Gladieux P."/>
            <person name="Thoren M.H."/>
            <person name="Johannesson H."/>
        </authorList>
    </citation>
    <scope>NUCLEOTIDE SEQUENCE</scope>
    <source>
        <strain evidence="10">SMH3391-2</strain>
    </source>
</reference>
<feature type="compositionally biased region" description="Low complexity" evidence="7">
    <location>
        <begin position="344"/>
        <end position="356"/>
    </location>
</feature>
<feature type="compositionally biased region" description="Basic and acidic residues" evidence="7">
    <location>
        <begin position="330"/>
        <end position="343"/>
    </location>
</feature>
<feature type="transmembrane region" description="Helical" evidence="8">
    <location>
        <begin position="536"/>
        <end position="555"/>
    </location>
</feature>
<comment type="caution">
    <text evidence="10">The sequence shown here is derived from an EMBL/GenBank/DDBJ whole genome shotgun (WGS) entry which is preliminary data.</text>
</comment>
<evidence type="ECO:0000256" key="5">
    <source>
        <dbReference type="ARBA" id="ARBA00022989"/>
    </source>
</evidence>
<comment type="similarity">
    <text evidence="2">Belongs to the major facilitator superfamily. TCR/Tet family.</text>
</comment>
<dbReference type="Gene3D" id="1.20.1250.20">
    <property type="entry name" value="MFS general substrate transporter like domains"/>
    <property type="match status" value="1"/>
</dbReference>
<dbReference type="PANTHER" id="PTHR23501:SF12">
    <property type="entry name" value="MAJOR FACILITATOR SUPERFAMILY (MFS) PROFILE DOMAIN-CONTAINING PROTEIN-RELATED"/>
    <property type="match status" value="1"/>
</dbReference>
<dbReference type="SUPFAM" id="SSF103473">
    <property type="entry name" value="MFS general substrate transporter"/>
    <property type="match status" value="1"/>
</dbReference>